<protein>
    <recommendedName>
        <fullName evidence="1">Aminotransferase-like plant mobile domain-containing protein</fullName>
    </recommendedName>
</protein>
<dbReference type="InterPro" id="IPR044824">
    <property type="entry name" value="MAIN-like"/>
</dbReference>
<dbReference type="Pfam" id="PF10536">
    <property type="entry name" value="PMD"/>
    <property type="match status" value="1"/>
</dbReference>
<dbReference type="EMBL" id="JBBPBK010000012">
    <property type="protein sequence ID" value="KAK9274158.1"/>
    <property type="molecule type" value="Genomic_DNA"/>
</dbReference>
<gene>
    <name evidence="2" type="ORF">L1049_018972</name>
</gene>
<keyword evidence="3" id="KW-1185">Reference proteome</keyword>
<accession>A0AAP0RAX2</accession>
<evidence type="ECO:0000313" key="2">
    <source>
        <dbReference type="EMBL" id="KAK9274158.1"/>
    </source>
</evidence>
<proteinExistence type="predicted"/>
<evidence type="ECO:0000259" key="1">
    <source>
        <dbReference type="Pfam" id="PF10536"/>
    </source>
</evidence>
<name>A0AAP0RAX2_LIQFO</name>
<evidence type="ECO:0000313" key="3">
    <source>
        <dbReference type="Proteomes" id="UP001415857"/>
    </source>
</evidence>
<dbReference type="PANTHER" id="PTHR46033:SF65">
    <property type="entry name" value="AMINOTRANSFERASE-LIKE PLANT MOBILE DOMAIN-CONTAINING PROTEIN"/>
    <property type="match status" value="1"/>
</dbReference>
<dbReference type="AlphaFoldDB" id="A0AAP0RAX2"/>
<dbReference type="Proteomes" id="UP001415857">
    <property type="component" value="Unassembled WGS sequence"/>
</dbReference>
<sequence length="369" mass="42553">MATSYKVNPSKHVYKNLDDVVLTEVITESQSIGPYFSFPNFPTPLNPYFPLFLKESSLLNHQSLNWAKWMSSTSIQSWPRVTTSWTEWVERLEPKFNNHWKKVGIYEHIMLTKHDYPMDRPLLATALNFWSISSNCFFFPYGPMTPTVFDLCALTGLPATGDIPNAAYDPDVDFLFSFSTPSGNSYRFWLYEYFPEVTKSLPTDNPLNCYGGCWIGASTEILPFTSYFSAFFNLSIDRPLELFFPFGRQEFGLEWFIAPFKENEKDNQDVWTSYLTVRDLHFAGNFDKKNLKVVVEIYSPNLVCHQFGFTQMIPVPSCIFTLNSDPAERLIIAKESTLFQIDEEYSKVILVSRIKSLPKSLSAISPFKH</sequence>
<dbReference type="GO" id="GO:0010073">
    <property type="term" value="P:meristem maintenance"/>
    <property type="evidence" value="ECO:0007669"/>
    <property type="project" value="InterPro"/>
</dbReference>
<feature type="domain" description="Aminotransferase-like plant mobile" evidence="1">
    <location>
        <begin position="104"/>
        <end position="162"/>
    </location>
</feature>
<dbReference type="InterPro" id="IPR019557">
    <property type="entry name" value="AminoTfrase-like_pln_mobile"/>
</dbReference>
<dbReference type="PANTHER" id="PTHR46033">
    <property type="entry name" value="PROTEIN MAIN-LIKE 2"/>
    <property type="match status" value="1"/>
</dbReference>
<reference evidence="2 3" key="1">
    <citation type="journal article" date="2024" name="Plant J.">
        <title>Genome sequences and population genomics reveal climatic adaptation and genomic divergence between two closely related sweetgum species.</title>
        <authorList>
            <person name="Xu W.Q."/>
            <person name="Ren C.Q."/>
            <person name="Zhang X.Y."/>
            <person name="Comes H.P."/>
            <person name="Liu X.H."/>
            <person name="Li Y.G."/>
            <person name="Kettle C.J."/>
            <person name="Jalonen R."/>
            <person name="Gaisberger H."/>
            <person name="Ma Y.Z."/>
            <person name="Qiu Y.X."/>
        </authorList>
    </citation>
    <scope>NUCLEOTIDE SEQUENCE [LARGE SCALE GENOMIC DNA]</scope>
    <source>
        <strain evidence="2">Hangzhou</strain>
    </source>
</reference>
<comment type="caution">
    <text evidence="2">The sequence shown here is derived from an EMBL/GenBank/DDBJ whole genome shotgun (WGS) entry which is preliminary data.</text>
</comment>
<organism evidence="2 3">
    <name type="scientific">Liquidambar formosana</name>
    <name type="common">Formosan gum</name>
    <dbReference type="NCBI Taxonomy" id="63359"/>
    <lineage>
        <taxon>Eukaryota</taxon>
        <taxon>Viridiplantae</taxon>
        <taxon>Streptophyta</taxon>
        <taxon>Embryophyta</taxon>
        <taxon>Tracheophyta</taxon>
        <taxon>Spermatophyta</taxon>
        <taxon>Magnoliopsida</taxon>
        <taxon>eudicotyledons</taxon>
        <taxon>Gunneridae</taxon>
        <taxon>Pentapetalae</taxon>
        <taxon>Saxifragales</taxon>
        <taxon>Altingiaceae</taxon>
        <taxon>Liquidambar</taxon>
    </lineage>
</organism>